<keyword evidence="4" id="KW-0472">Membrane</keyword>
<dbReference type="CDD" id="cd00082">
    <property type="entry name" value="HisKA"/>
    <property type="match status" value="1"/>
</dbReference>
<evidence type="ECO:0000256" key="3">
    <source>
        <dbReference type="ARBA" id="ARBA00022553"/>
    </source>
</evidence>
<dbReference type="Pfam" id="PF02518">
    <property type="entry name" value="HATPase_c"/>
    <property type="match status" value="1"/>
</dbReference>
<dbReference type="Gene3D" id="3.30.565.10">
    <property type="entry name" value="Histidine kinase-like ATPase, C-terminal domain"/>
    <property type="match status" value="1"/>
</dbReference>
<dbReference type="GO" id="GO:0005524">
    <property type="term" value="F:ATP binding"/>
    <property type="evidence" value="ECO:0007669"/>
    <property type="project" value="UniProtKB-KW"/>
</dbReference>
<keyword evidence="6" id="KW-0067">ATP-binding</keyword>
<dbReference type="InterPro" id="IPR036097">
    <property type="entry name" value="HisK_dim/P_sf"/>
</dbReference>
<proteinExistence type="predicted"/>
<evidence type="ECO:0000259" key="5">
    <source>
        <dbReference type="PROSITE" id="PS50109"/>
    </source>
</evidence>
<protein>
    <recommendedName>
        <fullName evidence="2">histidine kinase</fullName>
        <ecNumber evidence="2">2.7.13.3</ecNumber>
    </recommendedName>
</protein>
<dbReference type="Gene3D" id="1.10.287.130">
    <property type="match status" value="1"/>
</dbReference>
<dbReference type="Pfam" id="PF17149">
    <property type="entry name" value="CHASE5"/>
    <property type="match status" value="1"/>
</dbReference>
<dbReference type="PRINTS" id="PR00344">
    <property type="entry name" value="BCTRLSENSOR"/>
</dbReference>
<sequence>MKNRDFEEMDSNPMLSRIGRRIILIMVILSGIVTLLMTLTQTYLDYNREFNNVQARHNEIKTIHSELLASSLWNYDLVVLTQRLEGLVNLPNVDYMEITSGNYHFSAGQPVKTMALNSRFPLNHINPETHVSEQIGELYVESDAQGIYNYLIRQFLVTLTVNALKTAIVCYLILLIFHASVNQRIFAIAQFLRQYNPRHPKKPLRLPYNRWIMERNDELQWLGYETNKIANSVTTLYRNIKSEQERLEDFAQAASDWLWETNNEGELIYSSEAMANALSLSEDTKPQMSAIEPLNSSSALMECLSRQQDFSNCEVEIPLSDGTHAYLLFQGIARYADQQFLGFRGTAINITPLKLAQLSLEIMNQDLEQQVAKRTQDLESSLKRLQETQTQLIESEKLAALGGLVAGVAHEVNTPLGIAVTATSVIQETRQTLLNAFNQQTLTSHQFAELMERMTQSTTMLETNLSRAARLVRDFKQTAVDQVSESRSQFNVKQVLEALMASLHSETRKVPVEPQLQGDGSVLMNSLPGVLTQIMTNLVMNSINHAFEDCANPMIEIAFYQKEQQIIIEYRDNGCGVPKELHQKIFEPFFTTKRGQGGSGLGLNLVFNLVKQKLHGSLAFSSEPGQGVHYLITLPQALPQTLLPEAAAKH</sequence>
<dbReference type="GO" id="GO:0000155">
    <property type="term" value="F:phosphorelay sensor kinase activity"/>
    <property type="evidence" value="ECO:0007669"/>
    <property type="project" value="InterPro"/>
</dbReference>
<evidence type="ECO:0000313" key="6">
    <source>
        <dbReference type="EMBL" id="PNM64406.1"/>
    </source>
</evidence>
<dbReference type="SUPFAM" id="SSF55785">
    <property type="entry name" value="PYP-like sensor domain (PAS domain)"/>
    <property type="match status" value="1"/>
</dbReference>
<dbReference type="FunFam" id="1.10.287.130:FF:000128">
    <property type="entry name" value="Sensory box sensor histidine kinase"/>
    <property type="match status" value="1"/>
</dbReference>
<evidence type="ECO:0000256" key="1">
    <source>
        <dbReference type="ARBA" id="ARBA00000085"/>
    </source>
</evidence>
<accession>A0A2J9VKV5</accession>
<evidence type="ECO:0000313" key="7">
    <source>
        <dbReference type="Proteomes" id="UP000053748"/>
    </source>
</evidence>
<organism evidence="6 7">
    <name type="scientific">Vibrio mimicus</name>
    <dbReference type="NCBI Taxonomy" id="674"/>
    <lineage>
        <taxon>Bacteria</taxon>
        <taxon>Pseudomonadati</taxon>
        <taxon>Pseudomonadota</taxon>
        <taxon>Gammaproteobacteria</taxon>
        <taxon>Vibrionales</taxon>
        <taxon>Vibrionaceae</taxon>
        <taxon>Vibrio</taxon>
    </lineage>
</organism>
<dbReference type="RefSeq" id="WP_000796042.1">
    <property type="nucleotide sequence ID" value="NZ_CAWMSS010000002.1"/>
</dbReference>
<dbReference type="Proteomes" id="UP000053748">
    <property type="component" value="Unassembled WGS sequence"/>
</dbReference>
<dbReference type="EMBL" id="LOSJ02000001">
    <property type="protein sequence ID" value="PNM64406.1"/>
    <property type="molecule type" value="Genomic_DNA"/>
</dbReference>
<dbReference type="PANTHER" id="PTHR43065:SF42">
    <property type="entry name" value="TWO-COMPONENT SENSOR PPRA"/>
    <property type="match status" value="1"/>
</dbReference>
<evidence type="ECO:0000256" key="2">
    <source>
        <dbReference type="ARBA" id="ARBA00012438"/>
    </source>
</evidence>
<gene>
    <name evidence="6" type="ORF">AL544_005700</name>
</gene>
<feature type="transmembrane region" description="Helical" evidence="4">
    <location>
        <begin position="21"/>
        <end position="44"/>
    </location>
</feature>
<comment type="catalytic activity">
    <reaction evidence="1">
        <text>ATP + protein L-histidine = ADP + protein N-phospho-L-histidine.</text>
        <dbReference type="EC" id="2.7.13.3"/>
    </reaction>
</comment>
<dbReference type="AlphaFoldDB" id="A0A2J9VKV5"/>
<keyword evidence="3" id="KW-0597">Phosphoprotein</keyword>
<evidence type="ECO:0000256" key="4">
    <source>
        <dbReference type="SAM" id="Phobius"/>
    </source>
</evidence>
<dbReference type="SMART" id="SM00387">
    <property type="entry name" value="HATPase_c"/>
    <property type="match status" value="1"/>
</dbReference>
<dbReference type="OrthoDB" id="1931120at2"/>
<dbReference type="PROSITE" id="PS50109">
    <property type="entry name" value="HIS_KIN"/>
    <property type="match status" value="1"/>
</dbReference>
<dbReference type="PANTHER" id="PTHR43065">
    <property type="entry name" value="SENSOR HISTIDINE KINASE"/>
    <property type="match status" value="1"/>
</dbReference>
<dbReference type="EC" id="2.7.13.3" evidence="2"/>
<comment type="caution">
    <text evidence="6">The sequence shown here is derived from an EMBL/GenBank/DDBJ whole genome shotgun (WGS) entry which is preliminary data.</text>
</comment>
<dbReference type="InterPro" id="IPR033414">
    <property type="entry name" value="Sensor_dom"/>
</dbReference>
<dbReference type="Gene3D" id="3.30.450.20">
    <property type="entry name" value="PAS domain"/>
    <property type="match status" value="1"/>
</dbReference>
<name>A0A2J9VKV5_VIBMI</name>
<dbReference type="InterPro" id="IPR004358">
    <property type="entry name" value="Sig_transdc_His_kin-like_C"/>
</dbReference>
<dbReference type="InterPro" id="IPR005467">
    <property type="entry name" value="His_kinase_dom"/>
</dbReference>
<dbReference type="InterPro" id="IPR003661">
    <property type="entry name" value="HisK_dim/P_dom"/>
</dbReference>
<feature type="transmembrane region" description="Helical" evidence="4">
    <location>
        <begin position="155"/>
        <end position="177"/>
    </location>
</feature>
<keyword evidence="4" id="KW-1133">Transmembrane helix</keyword>
<keyword evidence="6" id="KW-0547">Nucleotide-binding</keyword>
<dbReference type="InterPro" id="IPR003594">
    <property type="entry name" value="HATPase_dom"/>
</dbReference>
<dbReference type="STRING" id="674.VM_17625"/>
<dbReference type="InterPro" id="IPR036890">
    <property type="entry name" value="HATPase_C_sf"/>
</dbReference>
<keyword evidence="4" id="KW-0812">Transmembrane</keyword>
<dbReference type="SUPFAM" id="SSF47384">
    <property type="entry name" value="Homodimeric domain of signal transducing histidine kinase"/>
    <property type="match status" value="1"/>
</dbReference>
<keyword evidence="7" id="KW-1185">Reference proteome</keyword>
<reference evidence="6" key="1">
    <citation type="submission" date="2017-12" db="EMBL/GenBank/DDBJ databases">
        <title>FDA dAtabase for Regulatory Grade micrObial Sequences (FDA-ARGOS): Supporting development and validation of Infectious Disease Dx tests.</title>
        <authorList>
            <person name="Hoffmann M."/>
            <person name="Allard M."/>
            <person name="Evans P."/>
            <person name="Brown E."/>
            <person name="Tallon L.J."/>
            <person name="Sadzewicz L."/>
            <person name="Sengamalay N."/>
            <person name="Ott S."/>
            <person name="Godinez A."/>
            <person name="Nagaraj S."/>
            <person name="Vavikolanu K."/>
            <person name="Aluvathingal J."/>
            <person name="Nadendla S."/>
            <person name="Hobson J."/>
            <person name="Sichtig H."/>
        </authorList>
    </citation>
    <scope>NUCLEOTIDE SEQUENCE [LARGE SCALE GENOMIC DNA]</scope>
    <source>
        <strain evidence="6">FDAARGOS_113</strain>
    </source>
</reference>
<dbReference type="InterPro" id="IPR035965">
    <property type="entry name" value="PAS-like_dom_sf"/>
</dbReference>
<feature type="domain" description="Histidine kinase" evidence="5">
    <location>
        <begin position="407"/>
        <end position="638"/>
    </location>
</feature>
<dbReference type="SUPFAM" id="SSF55874">
    <property type="entry name" value="ATPase domain of HSP90 chaperone/DNA topoisomerase II/histidine kinase"/>
    <property type="match status" value="1"/>
</dbReference>